<dbReference type="AlphaFoldDB" id="A0ABD1VXW3"/>
<comment type="caution">
    <text evidence="1">The sequence shown here is derived from an EMBL/GenBank/DDBJ whole genome shotgun (WGS) entry which is preliminary data.</text>
</comment>
<dbReference type="EMBL" id="JBFOLK010000001">
    <property type="protein sequence ID" value="KAL2542110.1"/>
    <property type="molecule type" value="Genomic_DNA"/>
</dbReference>
<name>A0ABD1VXW3_9LAMI</name>
<dbReference type="Proteomes" id="UP001604336">
    <property type="component" value="Unassembled WGS sequence"/>
</dbReference>
<evidence type="ECO:0000313" key="2">
    <source>
        <dbReference type="Proteomes" id="UP001604336"/>
    </source>
</evidence>
<organism evidence="1 2">
    <name type="scientific">Abeliophyllum distichum</name>
    <dbReference type="NCBI Taxonomy" id="126358"/>
    <lineage>
        <taxon>Eukaryota</taxon>
        <taxon>Viridiplantae</taxon>
        <taxon>Streptophyta</taxon>
        <taxon>Embryophyta</taxon>
        <taxon>Tracheophyta</taxon>
        <taxon>Spermatophyta</taxon>
        <taxon>Magnoliopsida</taxon>
        <taxon>eudicotyledons</taxon>
        <taxon>Gunneridae</taxon>
        <taxon>Pentapetalae</taxon>
        <taxon>asterids</taxon>
        <taxon>lamiids</taxon>
        <taxon>Lamiales</taxon>
        <taxon>Oleaceae</taxon>
        <taxon>Forsythieae</taxon>
        <taxon>Abeliophyllum</taxon>
    </lineage>
</organism>
<evidence type="ECO:0000313" key="1">
    <source>
        <dbReference type="EMBL" id="KAL2542110.1"/>
    </source>
</evidence>
<protein>
    <submittedName>
        <fullName evidence="1">Uncharacterized protein</fullName>
    </submittedName>
</protein>
<accession>A0ABD1VXW3</accession>
<keyword evidence="2" id="KW-1185">Reference proteome</keyword>
<gene>
    <name evidence="1" type="ORF">Adt_03088</name>
</gene>
<proteinExistence type="predicted"/>
<reference evidence="2" key="1">
    <citation type="submission" date="2024-07" db="EMBL/GenBank/DDBJ databases">
        <title>Two chromosome-level genome assemblies of Korean endemic species Abeliophyllum distichum and Forsythia ovata (Oleaceae).</title>
        <authorList>
            <person name="Jang H."/>
        </authorList>
    </citation>
    <scope>NUCLEOTIDE SEQUENCE [LARGE SCALE GENOMIC DNA]</scope>
</reference>
<sequence length="103" mass="12195">MRRWPVRKRYPYRRRERMGPKTIPGRSCRTWAWDSKKKLRELIGALGARLSDDVIHNLLLHPDLETQVFRKYFSPKWKDFAAHKDVENMIEASLGAAVWVTGM</sequence>